<dbReference type="PANTHER" id="PTHR23183">
    <property type="entry name" value="NOP14"/>
    <property type="match status" value="1"/>
</dbReference>
<feature type="compositionally biased region" description="Basic and acidic residues" evidence="7">
    <location>
        <begin position="209"/>
        <end position="273"/>
    </location>
</feature>
<sequence>MKSKRKRVDSDGLLKRKAGGSGGSGGKSNPFETVVMASKYAVLNRDPQSKQPSAIRKRAIDNRKQTLGKEFAVLHKTNRFTDARKGGKNAQQPSNKSQRKEMYNLNLTHRGQTLAELENLDDVVDDDNDDDEESGMLHDDFTKATHFGGGSDDEGETRRRDRKTVIEEMIAESKRLKAEKQRANDLVFEKSQNLDKDLQLLMSKVGAHIRKEHERSKPDDYDRAMREMVFERRGTPAEKLKSEQLARREQERRERQEQERLERMKNDEIDRGKDKSRKHLSADALDDGYLLDGDDDNGLEQDDDETGNDVNRYDPRKVSQEAVGKSSSTQDGSEEEESDDEDEDEASGSDADSLSDLKNAAPASDEEEEDEDEEPEEKREPEKPAQQVALVSIPRFIEIPKQYEDFSKLLETYTVEQQALIVEKVVQKANENNQKAKAQRSVLFVYIIQHLVDRFTASSVGSIETDFKALHLLTPLLYDLAQKDTAGTSAMFHDILQEKYGDFQQHPQRHPPLASLIILKLVPLLFSASDARHAIVTPGLIFISELLTRCPIRNRRQIACGLLMVTTVLECVEFSKRFLPATLSFLAGVINLACPPIPPHVTVKCVHPFKTSAVSLLPAPADDTVKAPSEGLKLTAEDLIRAEMTESFKVRAVATAVAMISTMATQLTDCPAIQTMAKFFLNQLEGLEKVSYPVKVKTLLKKTRSKLTQLADQPVRYLVAAEQKPKPLRLLEPKIYPVYDDIRSRPKTELSLREQRKKLLQKVKKEKRGAAREIRLDNEYLAKLKHKRRMESDRERKEKVKRIFSDATTQQSELNSLDRKAKYRK</sequence>
<feature type="compositionally biased region" description="Acidic residues" evidence="7">
    <location>
        <begin position="332"/>
        <end position="347"/>
    </location>
</feature>
<feature type="compositionally biased region" description="Basic and acidic residues" evidence="7">
    <location>
        <begin position="816"/>
        <end position="825"/>
    </location>
</feature>
<feature type="compositionally biased region" description="Basic and acidic residues" evidence="7">
    <location>
        <begin position="790"/>
        <end position="804"/>
    </location>
</feature>
<feature type="region of interest" description="Disordered" evidence="7">
    <location>
        <begin position="1"/>
        <end position="31"/>
    </location>
</feature>
<comment type="subcellular location">
    <subcellularLocation>
        <location evidence="1">Nucleus</location>
        <location evidence="1">Nucleolus</location>
    </subcellularLocation>
</comment>
<evidence type="ECO:0000256" key="1">
    <source>
        <dbReference type="ARBA" id="ARBA00004604"/>
    </source>
</evidence>
<evidence type="ECO:0000256" key="6">
    <source>
        <dbReference type="ARBA" id="ARBA00024695"/>
    </source>
</evidence>
<feature type="compositionally biased region" description="Low complexity" evidence="7">
    <location>
        <begin position="348"/>
        <end position="357"/>
    </location>
</feature>
<dbReference type="AlphaFoldDB" id="A0AAG5DJ15"/>
<evidence type="ECO:0008006" key="10">
    <source>
        <dbReference type="Google" id="ProtNLM"/>
    </source>
</evidence>
<feature type="compositionally biased region" description="Acidic residues" evidence="7">
    <location>
        <begin position="292"/>
        <end position="307"/>
    </location>
</feature>
<feature type="region of interest" description="Disordered" evidence="7">
    <location>
        <begin position="206"/>
        <end position="387"/>
    </location>
</feature>
<proteinExistence type="inferred from homology"/>
<dbReference type="GO" id="GO:0032040">
    <property type="term" value="C:small-subunit processome"/>
    <property type="evidence" value="ECO:0007669"/>
    <property type="project" value="InterPro"/>
</dbReference>
<feature type="compositionally biased region" description="Polar residues" evidence="7">
    <location>
        <begin position="806"/>
        <end position="815"/>
    </location>
</feature>
<protein>
    <recommendedName>
        <fullName evidence="10">Nucleolar protein 14</fullName>
    </recommendedName>
</protein>
<dbReference type="InterPro" id="IPR007276">
    <property type="entry name" value="Nop14"/>
</dbReference>
<name>A0AAG5DJ15_ANOAO</name>
<comment type="function">
    <text evidence="6">Involved in nucleolar processing of pre-18S ribosomal RNA. Has a role in the nuclear export of 40S pre-ribosomal subunit to the cytoplasm.</text>
</comment>
<dbReference type="GO" id="GO:0030692">
    <property type="term" value="C:Noc4p-Nop14p complex"/>
    <property type="evidence" value="ECO:0007669"/>
    <property type="project" value="TreeGrafter"/>
</dbReference>
<evidence type="ECO:0000256" key="5">
    <source>
        <dbReference type="ARBA" id="ARBA00023242"/>
    </source>
</evidence>
<dbReference type="EnsemblMetazoa" id="ENSAATROPT011723">
    <property type="protein sequence ID" value="ENSAATROPP010613"/>
    <property type="gene ID" value="ENSAATROPG009546"/>
</dbReference>
<reference evidence="8" key="1">
    <citation type="submission" date="2024-04" db="UniProtKB">
        <authorList>
            <consortium name="EnsemblMetazoa"/>
        </authorList>
    </citation>
    <scope>IDENTIFICATION</scope>
    <source>
        <strain evidence="8">EBRO</strain>
    </source>
</reference>
<organism evidence="8 9">
    <name type="scientific">Anopheles atroparvus</name>
    <name type="common">European mosquito</name>
    <dbReference type="NCBI Taxonomy" id="41427"/>
    <lineage>
        <taxon>Eukaryota</taxon>
        <taxon>Metazoa</taxon>
        <taxon>Ecdysozoa</taxon>
        <taxon>Arthropoda</taxon>
        <taxon>Hexapoda</taxon>
        <taxon>Insecta</taxon>
        <taxon>Pterygota</taxon>
        <taxon>Neoptera</taxon>
        <taxon>Endopterygota</taxon>
        <taxon>Diptera</taxon>
        <taxon>Nematocera</taxon>
        <taxon>Culicoidea</taxon>
        <taxon>Culicidae</taxon>
        <taxon>Anophelinae</taxon>
        <taxon>Anopheles</taxon>
    </lineage>
</organism>
<dbReference type="PANTHER" id="PTHR23183:SF0">
    <property type="entry name" value="NUCLEOLAR PROTEIN 14"/>
    <property type="match status" value="1"/>
</dbReference>
<evidence type="ECO:0000256" key="2">
    <source>
        <dbReference type="ARBA" id="ARBA00007466"/>
    </source>
</evidence>
<feature type="region of interest" description="Disordered" evidence="7">
    <location>
        <begin position="786"/>
        <end position="825"/>
    </location>
</feature>
<feature type="compositionally biased region" description="Acidic residues" evidence="7">
    <location>
        <begin position="364"/>
        <end position="375"/>
    </location>
</feature>
<evidence type="ECO:0000256" key="7">
    <source>
        <dbReference type="SAM" id="MobiDB-lite"/>
    </source>
</evidence>
<keyword evidence="4" id="KW-0698">rRNA processing</keyword>
<feature type="compositionally biased region" description="Acidic residues" evidence="7">
    <location>
        <begin position="125"/>
        <end position="134"/>
    </location>
</feature>
<feature type="region of interest" description="Disordered" evidence="7">
    <location>
        <begin position="125"/>
        <end position="163"/>
    </location>
</feature>
<feature type="region of interest" description="Disordered" evidence="7">
    <location>
        <begin position="43"/>
        <end position="101"/>
    </location>
</feature>
<comment type="similarity">
    <text evidence="2">Belongs to the NOP14 family.</text>
</comment>
<keyword evidence="3" id="KW-0690">Ribosome biogenesis</keyword>
<accession>A0AAG5DJ15</accession>
<evidence type="ECO:0000313" key="9">
    <source>
        <dbReference type="Proteomes" id="UP000075880"/>
    </source>
</evidence>
<dbReference type="GO" id="GO:0030490">
    <property type="term" value="P:maturation of SSU-rRNA"/>
    <property type="evidence" value="ECO:0007669"/>
    <property type="project" value="TreeGrafter"/>
</dbReference>
<keyword evidence="9" id="KW-1185">Reference proteome</keyword>
<evidence type="ECO:0000313" key="8">
    <source>
        <dbReference type="EnsemblMetazoa" id="ENSAATROPP010613"/>
    </source>
</evidence>
<evidence type="ECO:0000256" key="4">
    <source>
        <dbReference type="ARBA" id="ARBA00022552"/>
    </source>
</evidence>
<dbReference type="Proteomes" id="UP000075880">
    <property type="component" value="Unassembled WGS sequence"/>
</dbReference>
<dbReference type="Pfam" id="PF04147">
    <property type="entry name" value="Nop14"/>
    <property type="match status" value="1"/>
</dbReference>
<keyword evidence="5" id="KW-0539">Nucleus</keyword>
<evidence type="ECO:0000256" key="3">
    <source>
        <dbReference type="ARBA" id="ARBA00022517"/>
    </source>
</evidence>